<organism evidence="1 2">
    <name type="scientific">Novacetimonas hansenii ATCC 23769</name>
    <dbReference type="NCBI Taxonomy" id="714995"/>
    <lineage>
        <taxon>Bacteria</taxon>
        <taxon>Pseudomonadati</taxon>
        <taxon>Pseudomonadota</taxon>
        <taxon>Alphaproteobacteria</taxon>
        <taxon>Acetobacterales</taxon>
        <taxon>Acetobacteraceae</taxon>
        <taxon>Novacetimonas</taxon>
    </lineage>
</organism>
<evidence type="ECO:0000313" key="1">
    <source>
        <dbReference type="EMBL" id="EFG84714.1"/>
    </source>
</evidence>
<dbReference type="EMBL" id="ADTV01000024">
    <property type="protein sequence ID" value="EFG84714.1"/>
    <property type="molecule type" value="Genomic_DNA"/>
</dbReference>
<sequence>MASITIEALGQCFAHDVAANAGLIKIFVISKDEITLVIMNTYLIKKIAYRSLL</sequence>
<name>D5QE11_NOVHA</name>
<proteinExistence type="predicted"/>
<protein>
    <submittedName>
        <fullName evidence="1">Uncharacterized protein</fullName>
    </submittedName>
</protein>
<gene>
    <name evidence="1" type="ORF">GXY_06870</name>
</gene>
<comment type="caution">
    <text evidence="1">The sequence shown here is derived from an EMBL/GenBank/DDBJ whole genome shotgun (WGS) entry which is preliminary data.</text>
</comment>
<accession>D5QE11</accession>
<evidence type="ECO:0000313" key="2">
    <source>
        <dbReference type="Proteomes" id="UP000006468"/>
    </source>
</evidence>
<dbReference type="Proteomes" id="UP000006468">
    <property type="component" value="Chromosome"/>
</dbReference>
<reference evidence="1 2" key="1">
    <citation type="journal article" date="2010" name="J. Bacteriol.">
        <title>Genome sequence of a cellulose-producing bacterium, Gluconacetobacter hansenii ATCC 23769.</title>
        <authorList>
            <person name="Iyer P.R."/>
            <person name="Geib S.M."/>
            <person name="Catchmark J."/>
            <person name="Kao T.H."/>
            <person name="Tien M."/>
        </authorList>
    </citation>
    <scope>NUCLEOTIDE SEQUENCE [LARGE SCALE GENOMIC DNA]</scope>
    <source>
        <strain evidence="1 2">ATCC 23769</strain>
    </source>
</reference>
<dbReference type="HOGENOM" id="CLU_3062564_0_0_5"/>
<dbReference type="AlphaFoldDB" id="D5QE11"/>